<evidence type="ECO:0000313" key="2">
    <source>
        <dbReference type="EMBL" id="CAI5450516.1"/>
    </source>
</evidence>
<evidence type="ECO:0008006" key="4">
    <source>
        <dbReference type="Google" id="ProtNLM"/>
    </source>
</evidence>
<dbReference type="SUPFAM" id="SSF81321">
    <property type="entry name" value="Family A G protein-coupled receptor-like"/>
    <property type="match status" value="1"/>
</dbReference>
<feature type="transmembrane region" description="Helical" evidence="1">
    <location>
        <begin position="247"/>
        <end position="266"/>
    </location>
</feature>
<feature type="transmembrane region" description="Helical" evidence="1">
    <location>
        <begin position="208"/>
        <end position="232"/>
    </location>
</feature>
<accession>A0A9P1ISV0</accession>
<name>A0A9P1ISV0_9PELO</name>
<dbReference type="GO" id="GO:0005886">
    <property type="term" value="C:plasma membrane"/>
    <property type="evidence" value="ECO:0007669"/>
    <property type="project" value="TreeGrafter"/>
</dbReference>
<dbReference type="Proteomes" id="UP001152747">
    <property type="component" value="Unassembled WGS sequence"/>
</dbReference>
<evidence type="ECO:0000256" key="1">
    <source>
        <dbReference type="SAM" id="Phobius"/>
    </source>
</evidence>
<dbReference type="GO" id="GO:0042048">
    <property type="term" value="P:olfactory behavior"/>
    <property type="evidence" value="ECO:0007669"/>
    <property type="project" value="TreeGrafter"/>
</dbReference>
<dbReference type="PANTHER" id="PTHR22943:SF248">
    <property type="entry name" value="SEVEN TM RECEPTOR"/>
    <property type="match status" value="1"/>
</dbReference>
<organism evidence="2 3">
    <name type="scientific">Caenorhabditis angaria</name>
    <dbReference type="NCBI Taxonomy" id="860376"/>
    <lineage>
        <taxon>Eukaryota</taxon>
        <taxon>Metazoa</taxon>
        <taxon>Ecdysozoa</taxon>
        <taxon>Nematoda</taxon>
        <taxon>Chromadorea</taxon>
        <taxon>Rhabditida</taxon>
        <taxon>Rhabditina</taxon>
        <taxon>Rhabditomorpha</taxon>
        <taxon>Rhabditoidea</taxon>
        <taxon>Rhabditidae</taxon>
        <taxon>Peloderinae</taxon>
        <taxon>Caenorhabditis</taxon>
    </lineage>
</organism>
<evidence type="ECO:0000313" key="3">
    <source>
        <dbReference type="Proteomes" id="UP001152747"/>
    </source>
</evidence>
<gene>
    <name evidence="2" type="ORF">CAMP_LOCUS13153</name>
</gene>
<dbReference type="Pfam" id="PF10326">
    <property type="entry name" value="7TM_GPCR_Str"/>
    <property type="match status" value="1"/>
</dbReference>
<comment type="caution">
    <text evidence="2">The sequence shown here is derived from an EMBL/GenBank/DDBJ whole genome shotgun (WGS) entry which is preliminary data.</text>
</comment>
<keyword evidence="3" id="KW-1185">Reference proteome</keyword>
<keyword evidence="1" id="KW-1133">Transmembrane helix</keyword>
<feature type="transmembrane region" description="Helical" evidence="1">
    <location>
        <begin position="163"/>
        <end position="188"/>
    </location>
</feature>
<reference evidence="2" key="1">
    <citation type="submission" date="2022-11" db="EMBL/GenBank/DDBJ databases">
        <authorList>
            <person name="Kikuchi T."/>
        </authorList>
    </citation>
    <scope>NUCLEOTIDE SEQUENCE</scope>
    <source>
        <strain evidence="2">PS1010</strain>
    </source>
</reference>
<dbReference type="EMBL" id="CANHGI010000005">
    <property type="protein sequence ID" value="CAI5450516.1"/>
    <property type="molecule type" value="Genomic_DNA"/>
</dbReference>
<feature type="transmembrane region" description="Helical" evidence="1">
    <location>
        <begin position="96"/>
        <end position="118"/>
    </location>
</feature>
<proteinExistence type="predicted"/>
<keyword evidence="1" id="KW-0472">Membrane</keyword>
<protein>
    <recommendedName>
        <fullName evidence="4">Seven TM Receptor</fullName>
    </recommendedName>
</protein>
<feature type="transmembrane region" description="Helical" evidence="1">
    <location>
        <begin position="54"/>
        <end position="76"/>
    </location>
</feature>
<dbReference type="PANTHER" id="PTHR22943">
    <property type="entry name" value="7-TRANSMEMBRANE DOMAIN RECEPTOR C.ELEGANS"/>
    <property type="match status" value="1"/>
</dbReference>
<sequence>MGGYKRLLLLSAGFQLTYSILEVIVAPMVYSYKSMIIVFVETSNSIFDKEITRVLIALYCSCYGFLMGLLTIQFYYRYLVAYESCSLIKTMMNFKIIIWFSIPFCCAFLWFFISYYLCHQTSQANENIRNIFLIDFDTNIDDVIFIGLYLYQKENDGIEHINIKSIIGIIIAIILNMSSMIAIVYFGWKCYWKISSKMLSGNSLQNQLFYALFLDCLIPIIVMHIPVVFLYFSCLLEIDFGNGTSCVSFLVALFPAISPFSPIFIVKNYRAAFINFICCSNKLKNQRGNIDN</sequence>
<dbReference type="OrthoDB" id="5859135at2759"/>
<dbReference type="InterPro" id="IPR019428">
    <property type="entry name" value="7TM_GPCR_serpentine_rcpt_Str"/>
</dbReference>
<dbReference type="GO" id="GO:0038022">
    <property type="term" value="F:G protein-coupled olfactory receptor activity"/>
    <property type="evidence" value="ECO:0007669"/>
    <property type="project" value="TreeGrafter"/>
</dbReference>
<dbReference type="AlphaFoldDB" id="A0A9P1ISV0"/>
<keyword evidence="1" id="KW-0812">Transmembrane</keyword>